<gene>
    <name evidence="3" type="primary">LOC112294764</name>
</gene>
<dbReference type="InterPro" id="IPR025564">
    <property type="entry name" value="CAAD_dom"/>
</dbReference>
<protein>
    <recommendedName>
        <fullName evidence="2">Cyanobacterial aminoacyl-tRNA synthetase CAAD domain-containing protein</fullName>
    </recommendedName>
</protein>
<dbReference type="EnsemblPlants" id="Pp3c17_14681V3.4">
    <property type="protein sequence ID" value="Pp3c17_14681V3.4"/>
    <property type="gene ID" value="Pp3c17_14681"/>
</dbReference>
<name>A0A7I4B9D5_PHYPA</name>
<dbReference type="EMBL" id="ABEU02000017">
    <property type="status" value="NOT_ANNOTATED_CDS"/>
    <property type="molecule type" value="Genomic_DNA"/>
</dbReference>
<evidence type="ECO:0000259" key="2">
    <source>
        <dbReference type="Pfam" id="PF14159"/>
    </source>
</evidence>
<dbReference type="GO" id="GO:0009579">
    <property type="term" value="C:thylakoid"/>
    <property type="evidence" value="ECO:0007669"/>
    <property type="project" value="InterPro"/>
</dbReference>
<reference evidence="3" key="3">
    <citation type="submission" date="2020-12" db="UniProtKB">
        <authorList>
            <consortium name="EnsemblPlants"/>
        </authorList>
    </citation>
    <scope>IDENTIFICATION</scope>
</reference>
<evidence type="ECO:0000313" key="4">
    <source>
        <dbReference type="Proteomes" id="UP000006727"/>
    </source>
</evidence>
<dbReference type="Gramene" id="Pp3c17_14681V3.4">
    <property type="protein sequence ID" value="Pp3c17_14681V3.4"/>
    <property type="gene ID" value="Pp3c17_14681"/>
</dbReference>
<evidence type="ECO:0000313" key="3">
    <source>
        <dbReference type="EnsemblPlants" id="Pp3c17_14681V3.4"/>
    </source>
</evidence>
<accession>A0A7I4B9D5</accession>
<evidence type="ECO:0000256" key="1">
    <source>
        <dbReference type="ARBA" id="ARBA00004141"/>
    </source>
</evidence>
<dbReference type="Pfam" id="PF14159">
    <property type="entry name" value="CAAD"/>
    <property type="match status" value="1"/>
</dbReference>
<keyword evidence="4" id="KW-1185">Reference proteome</keyword>
<dbReference type="PANTHER" id="PTHR33222">
    <property type="match status" value="1"/>
</dbReference>
<reference evidence="3 4" key="2">
    <citation type="journal article" date="2018" name="Plant J.">
        <title>The Physcomitrella patens chromosome-scale assembly reveals moss genome structure and evolution.</title>
        <authorList>
            <person name="Lang D."/>
            <person name="Ullrich K.K."/>
            <person name="Murat F."/>
            <person name="Fuchs J."/>
            <person name="Jenkins J."/>
            <person name="Haas F.B."/>
            <person name="Piednoel M."/>
            <person name="Gundlach H."/>
            <person name="Van Bel M."/>
            <person name="Meyberg R."/>
            <person name="Vives C."/>
            <person name="Morata J."/>
            <person name="Symeonidi A."/>
            <person name="Hiss M."/>
            <person name="Muchero W."/>
            <person name="Kamisugi Y."/>
            <person name="Saleh O."/>
            <person name="Blanc G."/>
            <person name="Decker E.L."/>
            <person name="van Gessel N."/>
            <person name="Grimwood J."/>
            <person name="Hayes R.D."/>
            <person name="Graham S.W."/>
            <person name="Gunter L.E."/>
            <person name="McDaniel S.F."/>
            <person name="Hoernstein S.N.W."/>
            <person name="Larsson A."/>
            <person name="Li F.W."/>
            <person name="Perroud P.F."/>
            <person name="Phillips J."/>
            <person name="Ranjan P."/>
            <person name="Rokshar D.S."/>
            <person name="Rothfels C.J."/>
            <person name="Schneider L."/>
            <person name="Shu S."/>
            <person name="Stevenson D.W."/>
            <person name="Thummler F."/>
            <person name="Tillich M."/>
            <person name="Villarreal Aguilar J.C."/>
            <person name="Widiez T."/>
            <person name="Wong G.K."/>
            <person name="Wymore A."/>
            <person name="Zhang Y."/>
            <person name="Zimmer A.D."/>
            <person name="Quatrano R.S."/>
            <person name="Mayer K.F.X."/>
            <person name="Goodstein D."/>
            <person name="Casacuberta J.M."/>
            <person name="Vandepoele K."/>
            <person name="Reski R."/>
            <person name="Cuming A.C."/>
            <person name="Tuskan G.A."/>
            <person name="Maumus F."/>
            <person name="Salse J."/>
            <person name="Schmutz J."/>
            <person name="Rensing S.A."/>
        </authorList>
    </citation>
    <scope>NUCLEOTIDE SEQUENCE [LARGE SCALE GENOMIC DNA]</scope>
    <source>
        <strain evidence="3 4">cv. Gransden 2004</strain>
    </source>
</reference>
<dbReference type="GO" id="GO:0016020">
    <property type="term" value="C:membrane"/>
    <property type="evidence" value="ECO:0007669"/>
    <property type="project" value="UniProtKB-SubCell"/>
</dbReference>
<dbReference type="InterPro" id="IPR033344">
    <property type="entry name" value="CURT1"/>
</dbReference>
<reference evidence="3 4" key="1">
    <citation type="journal article" date="2008" name="Science">
        <title>The Physcomitrella genome reveals evolutionary insights into the conquest of land by plants.</title>
        <authorList>
            <person name="Rensing S."/>
            <person name="Lang D."/>
            <person name="Zimmer A."/>
            <person name="Terry A."/>
            <person name="Salamov A."/>
            <person name="Shapiro H."/>
            <person name="Nishiyama T."/>
            <person name="Perroud P.-F."/>
            <person name="Lindquist E."/>
            <person name="Kamisugi Y."/>
            <person name="Tanahashi T."/>
            <person name="Sakakibara K."/>
            <person name="Fujita T."/>
            <person name="Oishi K."/>
            <person name="Shin-I T."/>
            <person name="Kuroki Y."/>
            <person name="Toyoda A."/>
            <person name="Suzuki Y."/>
            <person name="Hashimoto A."/>
            <person name="Yamaguchi K."/>
            <person name="Sugano A."/>
            <person name="Kohara Y."/>
            <person name="Fujiyama A."/>
            <person name="Anterola A."/>
            <person name="Aoki S."/>
            <person name="Ashton N."/>
            <person name="Barbazuk W.B."/>
            <person name="Barker E."/>
            <person name="Bennetzen J."/>
            <person name="Bezanilla M."/>
            <person name="Blankenship R."/>
            <person name="Cho S.H."/>
            <person name="Dutcher S."/>
            <person name="Estelle M."/>
            <person name="Fawcett J.A."/>
            <person name="Gundlach H."/>
            <person name="Hanada K."/>
            <person name="Heyl A."/>
            <person name="Hicks K.A."/>
            <person name="Hugh J."/>
            <person name="Lohr M."/>
            <person name="Mayer K."/>
            <person name="Melkozernov A."/>
            <person name="Murata T."/>
            <person name="Nelson D."/>
            <person name="Pils B."/>
            <person name="Prigge M."/>
            <person name="Reiss B."/>
            <person name="Renner T."/>
            <person name="Rombauts S."/>
            <person name="Rushton P."/>
            <person name="Sanderfoot A."/>
            <person name="Schween G."/>
            <person name="Shiu S.-H."/>
            <person name="Stueber K."/>
            <person name="Theodoulou F.L."/>
            <person name="Tu H."/>
            <person name="Van de Peer Y."/>
            <person name="Verrier P.J."/>
            <person name="Waters E."/>
            <person name="Wood A."/>
            <person name="Yang L."/>
            <person name="Cove D."/>
            <person name="Cuming A."/>
            <person name="Hasebe M."/>
            <person name="Lucas S."/>
            <person name="Mishler D.B."/>
            <person name="Reski R."/>
            <person name="Grigoriev I."/>
            <person name="Quatrano R.S."/>
            <person name="Boore J.L."/>
        </authorList>
    </citation>
    <scope>NUCLEOTIDE SEQUENCE [LARGE SCALE GENOMIC DNA]</scope>
    <source>
        <strain evidence="3 4">cv. Gransden 2004</strain>
    </source>
</reference>
<proteinExistence type="predicted"/>
<dbReference type="PANTHER" id="PTHR33222:SF3">
    <property type="entry name" value="PROTEIN CURVATURE THYLAKOID 1C, CHLOROPLASTIC"/>
    <property type="match status" value="1"/>
</dbReference>
<comment type="subcellular location">
    <subcellularLocation>
        <location evidence="1">Membrane</location>
        <topology evidence="1">Multi-pass membrane protein</topology>
    </subcellularLocation>
</comment>
<sequence length="150" mass="15294">MASTSACVVSSVGIGSVAGAARAQAEHCALGQSVLLSSRRASVMSGVSLPSLASSSYRTDAKRSLTIVAAKATKEAEAAVDETSAAAEDFLQSLTEAWEKSDDKPAIVGLGFAGLIGLWATNGLINAIDKLPIIPDLFEIIGILFSGVLV</sequence>
<dbReference type="AlphaFoldDB" id="A0A7I4B9D5"/>
<dbReference type="Proteomes" id="UP000006727">
    <property type="component" value="Chromosome 17"/>
</dbReference>
<organism evidence="3 4">
    <name type="scientific">Physcomitrium patens</name>
    <name type="common">Spreading-leaved earth moss</name>
    <name type="synonym">Physcomitrella patens</name>
    <dbReference type="NCBI Taxonomy" id="3218"/>
    <lineage>
        <taxon>Eukaryota</taxon>
        <taxon>Viridiplantae</taxon>
        <taxon>Streptophyta</taxon>
        <taxon>Embryophyta</taxon>
        <taxon>Bryophyta</taxon>
        <taxon>Bryophytina</taxon>
        <taxon>Bryopsida</taxon>
        <taxon>Funariidae</taxon>
        <taxon>Funariales</taxon>
        <taxon>Funariaceae</taxon>
        <taxon>Physcomitrium</taxon>
    </lineage>
</organism>
<feature type="domain" description="Cyanobacterial aminoacyl-tRNA synthetase CAAD" evidence="2">
    <location>
        <begin position="93"/>
        <end position="148"/>
    </location>
</feature>